<evidence type="ECO:0000256" key="1">
    <source>
        <dbReference type="SAM" id="MobiDB-lite"/>
    </source>
</evidence>
<evidence type="ECO:0000313" key="2">
    <source>
        <dbReference type="EMBL" id="ONK56147.1"/>
    </source>
</evidence>
<dbReference type="Gramene" id="ONK56147">
    <property type="protein sequence ID" value="ONK56147"/>
    <property type="gene ID" value="A4U43_C10F4620"/>
</dbReference>
<evidence type="ECO:0000313" key="3">
    <source>
        <dbReference type="Proteomes" id="UP000243459"/>
    </source>
</evidence>
<feature type="region of interest" description="Disordered" evidence="1">
    <location>
        <begin position="370"/>
        <end position="473"/>
    </location>
</feature>
<gene>
    <name evidence="2" type="ORF">A4U43_C10F4620</name>
</gene>
<dbReference type="PANTHER" id="PTHR46992:SF1">
    <property type="entry name" value="GYF DOMAIN-CONTAINING PROTEIN"/>
    <property type="match status" value="1"/>
</dbReference>
<feature type="compositionally biased region" description="Polar residues" evidence="1">
    <location>
        <begin position="9"/>
        <end position="22"/>
    </location>
</feature>
<keyword evidence="3" id="KW-1185">Reference proteome</keyword>
<dbReference type="PANTHER" id="PTHR46992">
    <property type="entry name" value="GYF DOMAIN-CONTAINING PROTEIN"/>
    <property type="match status" value="1"/>
</dbReference>
<dbReference type="Proteomes" id="UP000243459">
    <property type="component" value="Chromosome 10"/>
</dbReference>
<protein>
    <submittedName>
        <fullName evidence="2">Uncharacterized protein</fullName>
    </submittedName>
</protein>
<accession>A0A5P1E3S7</accession>
<dbReference type="AlphaFoldDB" id="A0A5P1E3S7"/>
<dbReference type="EMBL" id="CM007390">
    <property type="protein sequence ID" value="ONK56147.1"/>
    <property type="molecule type" value="Genomic_DNA"/>
</dbReference>
<sequence length="492" mass="53543">MFHERRGNFETSSQPFERTGSISAGMHGSNVDIANALARLQALDVQDPHGQMHPSVQRGQFASESTQHCAPNQFAGSHLDVVESHWPEHNRQLSNGFIESHLNQLHLEAEKQKRNMKANLSGRDPNSRATLVATDEISNRGLADLFHHNMILQSSQSLELGDPASTSYENRDASWPFSRAASDHSFNFSADKFGLANSFRDTSLYNQGQGQQDHFNANLERCESAGRLGSRSSSAVVLESNQLLSDVDEIGKKYFVDSLGGDTSSDRVLPSDVMEGKTVKKRGSKVKLSRSVLDVTESGIEQTANSVIDNGDLEFNAPTRHASFGSSSGGSTFYNHATGVDNAYSADLSNHKVPGILSRGTAAISLKVSSQVSGGEHDSVPSIRGKNTSSFVSSEVRREPAENSPEVTPSSKEIRLHRTSSITDGPEASSFIDMLKSTKKMAPTEPEEPHDASKASSIKKKGKKGRQIDPSLLGFKIHSNRILMGEIQRPDE</sequence>
<name>A0A5P1E3S7_ASPOF</name>
<reference evidence="3" key="1">
    <citation type="journal article" date="2017" name="Nat. Commun.">
        <title>The asparagus genome sheds light on the origin and evolution of a young Y chromosome.</title>
        <authorList>
            <person name="Harkess A."/>
            <person name="Zhou J."/>
            <person name="Xu C."/>
            <person name="Bowers J.E."/>
            <person name="Van der Hulst R."/>
            <person name="Ayyampalayam S."/>
            <person name="Mercati F."/>
            <person name="Riccardi P."/>
            <person name="McKain M.R."/>
            <person name="Kakrana A."/>
            <person name="Tang H."/>
            <person name="Ray J."/>
            <person name="Groenendijk J."/>
            <person name="Arikit S."/>
            <person name="Mathioni S.M."/>
            <person name="Nakano M."/>
            <person name="Shan H."/>
            <person name="Telgmann-Rauber A."/>
            <person name="Kanno A."/>
            <person name="Yue Z."/>
            <person name="Chen H."/>
            <person name="Li W."/>
            <person name="Chen Y."/>
            <person name="Xu X."/>
            <person name="Zhang Y."/>
            <person name="Luo S."/>
            <person name="Chen H."/>
            <person name="Gao J."/>
            <person name="Mao Z."/>
            <person name="Pires J.C."/>
            <person name="Luo M."/>
            <person name="Kudrna D."/>
            <person name="Wing R.A."/>
            <person name="Meyers B.C."/>
            <person name="Yi K."/>
            <person name="Kong H."/>
            <person name="Lavrijsen P."/>
            <person name="Sunseri F."/>
            <person name="Falavigna A."/>
            <person name="Ye Y."/>
            <person name="Leebens-Mack J.H."/>
            <person name="Chen G."/>
        </authorList>
    </citation>
    <scope>NUCLEOTIDE SEQUENCE [LARGE SCALE GENOMIC DNA]</scope>
    <source>
        <strain evidence="3">cv. DH0086</strain>
    </source>
</reference>
<proteinExistence type="predicted"/>
<dbReference type="OMA" id="AIDRTEM"/>
<organism evidence="2 3">
    <name type="scientific">Asparagus officinalis</name>
    <name type="common">Garden asparagus</name>
    <dbReference type="NCBI Taxonomy" id="4686"/>
    <lineage>
        <taxon>Eukaryota</taxon>
        <taxon>Viridiplantae</taxon>
        <taxon>Streptophyta</taxon>
        <taxon>Embryophyta</taxon>
        <taxon>Tracheophyta</taxon>
        <taxon>Spermatophyta</taxon>
        <taxon>Magnoliopsida</taxon>
        <taxon>Liliopsida</taxon>
        <taxon>Asparagales</taxon>
        <taxon>Asparagaceae</taxon>
        <taxon>Asparagoideae</taxon>
        <taxon>Asparagus</taxon>
    </lineage>
</organism>
<feature type="region of interest" description="Disordered" evidence="1">
    <location>
        <begin position="1"/>
        <end position="27"/>
    </location>
</feature>